<feature type="compositionally biased region" description="Basic and acidic residues" evidence="1">
    <location>
        <begin position="111"/>
        <end position="128"/>
    </location>
</feature>
<gene>
    <name evidence="2" type="ORF">C492_13144</name>
</gene>
<sequence length="128" mass="13919">MDERDVGRELGSPPAADAPTVSLEHPSVSLELSLGIGADPLAVGVAIHERVRNAADLVELRRRQETEVELVVLGRGQVLVEAPDGIEGVDRERRRREAADRIPPPEILEGSAREREPNDRGIPDLEPA</sequence>
<protein>
    <submittedName>
        <fullName evidence="2">Uncharacterized protein</fullName>
    </submittedName>
</protein>
<organism evidence="2 3">
    <name type="scientific">Natronococcus jeotgali DSM 18795</name>
    <dbReference type="NCBI Taxonomy" id="1227498"/>
    <lineage>
        <taxon>Archaea</taxon>
        <taxon>Methanobacteriati</taxon>
        <taxon>Methanobacteriota</taxon>
        <taxon>Stenosarchaea group</taxon>
        <taxon>Halobacteria</taxon>
        <taxon>Halobacteriales</taxon>
        <taxon>Natrialbaceae</taxon>
        <taxon>Natronococcus</taxon>
    </lineage>
</organism>
<accession>L9X7Y2</accession>
<dbReference type="Proteomes" id="UP000011531">
    <property type="component" value="Unassembled WGS sequence"/>
</dbReference>
<dbReference type="RefSeq" id="WP_008424135.1">
    <property type="nucleotide sequence ID" value="NZ_AOIA01000116.1"/>
</dbReference>
<evidence type="ECO:0000313" key="3">
    <source>
        <dbReference type="Proteomes" id="UP000011531"/>
    </source>
</evidence>
<proteinExistence type="predicted"/>
<feature type="compositionally biased region" description="Basic and acidic residues" evidence="1">
    <location>
        <begin position="88"/>
        <end position="100"/>
    </location>
</feature>
<reference evidence="2 3" key="1">
    <citation type="journal article" date="2014" name="PLoS Genet.">
        <title>Phylogenetically driven sequencing of extremely halophilic archaea reveals strategies for static and dynamic osmo-response.</title>
        <authorList>
            <person name="Becker E.A."/>
            <person name="Seitzer P.M."/>
            <person name="Tritt A."/>
            <person name="Larsen D."/>
            <person name="Krusor M."/>
            <person name="Yao A.I."/>
            <person name="Wu D."/>
            <person name="Madern D."/>
            <person name="Eisen J.A."/>
            <person name="Darling A.E."/>
            <person name="Facciotti M.T."/>
        </authorList>
    </citation>
    <scope>NUCLEOTIDE SEQUENCE [LARGE SCALE GENOMIC DNA]</scope>
    <source>
        <strain evidence="2 3">DSM 18795</strain>
    </source>
</reference>
<dbReference type="AlphaFoldDB" id="L9X7Y2"/>
<dbReference type="EMBL" id="AOIA01000116">
    <property type="protein sequence ID" value="ELY57869.1"/>
    <property type="molecule type" value="Genomic_DNA"/>
</dbReference>
<keyword evidence="3" id="KW-1185">Reference proteome</keyword>
<evidence type="ECO:0000313" key="2">
    <source>
        <dbReference type="EMBL" id="ELY57869.1"/>
    </source>
</evidence>
<feature type="region of interest" description="Disordered" evidence="1">
    <location>
        <begin position="87"/>
        <end position="128"/>
    </location>
</feature>
<name>L9X7Y2_9EURY</name>
<dbReference type="STRING" id="1227498.C492_13144"/>
<feature type="region of interest" description="Disordered" evidence="1">
    <location>
        <begin position="1"/>
        <end position="22"/>
    </location>
</feature>
<comment type="caution">
    <text evidence="2">The sequence shown here is derived from an EMBL/GenBank/DDBJ whole genome shotgun (WGS) entry which is preliminary data.</text>
</comment>
<evidence type="ECO:0000256" key="1">
    <source>
        <dbReference type="SAM" id="MobiDB-lite"/>
    </source>
</evidence>